<dbReference type="GO" id="GO:0005524">
    <property type="term" value="F:ATP binding"/>
    <property type="evidence" value="ECO:0007669"/>
    <property type="project" value="UniProtKB-KW"/>
</dbReference>
<dbReference type="PANTHER" id="PTHR17490:SF16">
    <property type="entry name" value="THREONYLCARBAMOYL-AMP SYNTHASE"/>
    <property type="match status" value="1"/>
</dbReference>
<evidence type="ECO:0000256" key="4">
    <source>
        <dbReference type="ARBA" id="ARBA00015492"/>
    </source>
</evidence>
<dbReference type="InterPro" id="IPR017945">
    <property type="entry name" value="DHBP_synth_RibB-like_a/b_dom"/>
</dbReference>
<accession>A0A6J6BAZ3</accession>
<name>A0A6J6BAZ3_9ZZZZ</name>
<dbReference type="FunFam" id="3.90.870.10:FF:000009">
    <property type="entry name" value="Threonylcarbamoyl-AMP synthase, putative"/>
    <property type="match status" value="1"/>
</dbReference>
<dbReference type="GO" id="GO:0000049">
    <property type="term" value="F:tRNA binding"/>
    <property type="evidence" value="ECO:0007669"/>
    <property type="project" value="TreeGrafter"/>
</dbReference>
<dbReference type="GO" id="GO:0008033">
    <property type="term" value="P:tRNA processing"/>
    <property type="evidence" value="ECO:0007669"/>
    <property type="project" value="UniProtKB-KW"/>
</dbReference>
<evidence type="ECO:0000313" key="14">
    <source>
        <dbReference type="EMBL" id="CAB4535478.1"/>
    </source>
</evidence>
<dbReference type="Pfam" id="PF03481">
    <property type="entry name" value="Sua5_C"/>
    <property type="match status" value="1"/>
</dbReference>
<keyword evidence="10" id="KW-0067">ATP-binding</keyword>
<dbReference type="PANTHER" id="PTHR17490">
    <property type="entry name" value="SUA5"/>
    <property type="match status" value="1"/>
</dbReference>
<comment type="subcellular location">
    <subcellularLocation>
        <location evidence="1">Cytoplasm</location>
    </subcellularLocation>
</comment>
<keyword evidence="6" id="KW-0808">Transferase</keyword>
<organism evidence="14">
    <name type="scientific">freshwater metagenome</name>
    <dbReference type="NCBI Taxonomy" id="449393"/>
    <lineage>
        <taxon>unclassified sequences</taxon>
        <taxon>metagenomes</taxon>
        <taxon>ecological metagenomes</taxon>
    </lineage>
</organism>
<evidence type="ECO:0000256" key="7">
    <source>
        <dbReference type="ARBA" id="ARBA00022694"/>
    </source>
</evidence>
<evidence type="ECO:0000256" key="6">
    <source>
        <dbReference type="ARBA" id="ARBA00022679"/>
    </source>
</evidence>
<evidence type="ECO:0000256" key="8">
    <source>
        <dbReference type="ARBA" id="ARBA00022695"/>
    </source>
</evidence>
<evidence type="ECO:0000256" key="12">
    <source>
        <dbReference type="ARBA" id="ARBA00048366"/>
    </source>
</evidence>
<keyword evidence="8" id="KW-0548">Nucleotidyltransferase</keyword>
<evidence type="ECO:0000259" key="13">
    <source>
        <dbReference type="PROSITE" id="PS51163"/>
    </source>
</evidence>
<dbReference type="GO" id="GO:0061710">
    <property type="term" value="F:L-threonylcarbamoyladenylate synthase"/>
    <property type="evidence" value="ECO:0007669"/>
    <property type="project" value="UniProtKB-EC"/>
</dbReference>
<evidence type="ECO:0000256" key="11">
    <source>
        <dbReference type="ARBA" id="ARBA00029774"/>
    </source>
</evidence>
<dbReference type="InterPro" id="IPR005145">
    <property type="entry name" value="Sua5_C"/>
</dbReference>
<evidence type="ECO:0000256" key="5">
    <source>
        <dbReference type="ARBA" id="ARBA00022490"/>
    </source>
</evidence>
<dbReference type="InterPro" id="IPR050156">
    <property type="entry name" value="TC-AMP_synthase_SUA5"/>
</dbReference>
<evidence type="ECO:0000256" key="3">
    <source>
        <dbReference type="ARBA" id="ARBA00012584"/>
    </source>
</evidence>
<dbReference type="GO" id="GO:0003725">
    <property type="term" value="F:double-stranded RNA binding"/>
    <property type="evidence" value="ECO:0007669"/>
    <property type="project" value="InterPro"/>
</dbReference>
<dbReference type="InterPro" id="IPR006070">
    <property type="entry name" value="Sua5-like_dom"/>
</dbReference>
<dbReference type="PIRSF" id="PIRSF004930">
    <property type="entry name" value="Tln_factor_SUA5"/>
    <property type="match status" value="1"/>
</dbReference>
<dbReference type="AlphaFoldDB" id="A0A6J6BAZ3"/>
<evidence type="ECO:0000256" key="10">
    <source>
        <dbReference type="ARBA" id="ARBA00022840"/>
    </source>
</evidence>
<dbReference type="GO" id="GO:0006450">
    <property type="term" value="P:regulation of translational fidelity"/>
    <property type="evidence" value="ECO:0007669"/>
    <property type="project" value="TreeGrafter"/>
</dbReference>
<keyword evidence="7" id="KW-0819">tRNA processing</keyword>
<feature type="domain" description="YrdC-like" evidence="13">
    <location>
        <begin position="7"/>
        <end position="193"/>
    </location>
</feature>
<sequence length="311" mass="32798">MKSGSIGTDTDHAIEVLRNGGVIGFPTETVYGLAADASNSVAVNRIFDIKGRPRNHPLIVHLPSLVEARLWSADWSTSAEILAALFWPGPLTVIVAKALTVNHEVTGGLETIALRVPNHAVALEVLRGLECGVAAPSANKFGKVSPTTAEHVLNDLGSEVDYILDGGPCSIGLESTIVDCSANIIQILRPGGISRELVSQLVPVAEQMTGPSRAPGMLDSHYAPTCRLTVVADVNEAQALLATQAVTQQVRIIDGSSDPTLFATQMYSQLRQCDDDGIDQAIVVLPSPNGIGTAIRDRLLKAAHGAQTQSH</sequence>
<reference evidence="14" key="1">
    <citation type="submission" date="2020-05" db="EMBL/GenBank/DDBJ databases">
        <authorList>
            <person name="Chiriac C."/>
            <person name="Salcher M."/>
            <person name="Ghai R."/>
            <person name="Kavagutti S V."/>
        </authorList>
    </citation>
    <scope>NUCLEOTIDE SEQUENCE</scope>
</reference>
<dbReference type="InterPro" id="IPR038385">
    <property type="entry name" value="Sua5/YwlC_C"/>
</dbReference>
<comment type="catalytic activity">
    <reaction evidence="12">
        <text>L-threonine + hydrogencarbonate + ATP = L-threonylcarbamoyladenylate + diphosphate + H2O</text>
        <dbReference type="Rhea" id="RHEA:36407"/>
        <dbReference type="ChEBI" id="CHEBI:15377"/>
        <dbReference type="ChEBI" id="CHEBI:17544"/>
        <dbReference type="ChEBI" id="CHEBI:30616"/>
        <dbReference type="ChEBI" id="CHEBI:33019"/>
        <dbReference type="ChEBI" id="CHEBI:57926"/>
        <dbReference type="ChEBI" id="CHEBI:73682"/>
        <dbReference type="EC" id="2.7.7.87"/>
    </reaction>
</comment>
<dbReference type="SUPFAM" id="SSF55821">
    <property type="entry name" value="YrdC/RibB"/>
    <property type="match status" value="1"/>
</dbReference>
<comment type="similarity">
    <text evidence="2">Belongs to the SUA5 family.</text>
</comment>
<keyword evidence="9" id="KW-0547">Nucleotide-binding</keyword>
<dbReference type="EC" id="2.7.7.87" evidence="3"/>
<evidence type="ECO:0000256" key="2">
    <source>
        <dbReference type="ARBA" id="ARBA00007663"/>
    </source>
</evidence>
<protein>
    <recommendedName>
        <fullName evidence="4">Threonylcarbamoyl-AMP synthase</fullName>
        <ecNumber evidence="3">2.7.7.87</ecNumber>
    </recommendedName>
    <alternativeName>
        <fullName evidence="11">L-threonylcarbamoyladenylate synthase</fullName>
    </alternativeName>
</protein>
<dbReference type="Pfam" id="PF01300">
    <property type="entry name" value="Sua5_yciO_yrdC"/>
    <property type="match status" value="1"/>
</dbReference>
<evidence type="ECO:0000256" key="1">
    <source>
        <dbReference type="ARBA" id="ARBA00004496"/>
    </source>
</evidence>
<dbReference type="PROSITE" id="PS51163">
    <property type="entry name" value="YRDC"/>
    <property type="match status" value="1"/>
</dbReference>
<dbReference type="Gene3D" id="3.40.50.11030">
    <property type="entry name" value="Threonylcarbamoyl-AMP synthase, C-terminal domain"/>
    <property type="match status" value="1"/>
</dbReference>
<dbReference type="Gene3D" id="3.90.870.10">
    <property type="entry name" value="DHBP synthase"/>
    <property type="match status" value="1"/>
</dbReference>
<dbReference type="InterPro" id="IPR010923">
    <property type="entry name" value="T(6)A37_SUA5"/>
</dbReference>
<proteinExistence type="inferred from homology"/>
<gene>
    <name evidence="14" type="ORF">UFOPK1421_00317</name>
</gene>
<evidence type="ECO:0000256" key="9">
    <source>
        <dbReference type="ARBA" id="ARBA00022741"/>
    </source>
</evidence>
<dbReference type="GO" id="GO:0005737">
    <property type="term" value="C:cytoplasm"/>
    <property type="evidence" value="ECO:0007669"/>
    <property type="project" value="UniProtKB-SubCell"/>
</dbReference>
<dbReference type="NCBIfam" id="TIGR00057">
    <property type="entry name" value="L-threonylcarbamoyladenylate synthase"/>
    <property type="match status" value="1"/>
</dbReference>
<dbReference type="EMBL" id="CAEZSL010000021">
    <property type="protein sequence ID" value="CAB4535478.1"/>
    <property type="molecule type" value="Genomic_DNA"/>
</dbReference>
<keyword evidence="5" id="KW-0963">Cytoplasm</keyword>